<dbReference type="SUPFAM" id="SSF46785">
    <property type="entry name" value="Winged helix' DNA-binding domain"/>
    <property type="match status" value="1"/>
</dbReference>
<dbReference type="EMBL" id="CP015378">
    <property type="protein sequence ID" value="ANC77248.1"/>
    <property type="molecule type" value="Genomic_DNA"/>
</dbReference>
<dbReference type="InterPro" id="IPR036388">
    <property type="entry name" value="WH-like_DNA-bd_sf"/>
</dbReference>
<keyword evidence="6" id="KW-1185">Reference proteome</keyword>
<feature type="domain" description="HTH marR-type" evidence="4">
    <location>
        <begin position="1"/>
        <end position="137"/>
    </location>
</feature>
<keyword evidence="3" id="KW-0804">Transcription</keyword>
<dbReference type="AlphaFoldDB" id="A0A160ILS3"/>
<keyword evidence="2" id="KW-0238">DNA-binding</keyword>
<evidence type="ECO:0000256" key="3">
    <source>
        <dbReference type="ARBA" id="ARBA00023163"/>
    </source>
</evidence>
<dbReference type="PANTHER" id="PTHR42756">
    <property type="entry name" value="TRANSCRIPTIONAL REGULATOR, MARR"/>
    <property type="match status" value="1"/>
</dbReference>
<dbReference type="Proteomes" id="UP000076623">
    <property type="component" value="Chromosome"/>
</dbReference>
<dbReference type="PROSITE" id="PS01117">
    <property type="entry name" value="HTH_MARR_1"/>
    <property type="match status" value="1"/>
</dbReference>
<name>A0A160ILS3_9BACL</name>
<dbReference type="KEGG" id="fpn:ABE65_010710"/>
<dbReference type="Pfam" id="PF01047">
    <property type="entry name" value="MarR"/>
    <property type="match status" value="1"/>
</dbReference>
<reference evidence="5 6" key="1">
    <citation type="submission" date="2016-04" db="EMBL/GenBank/DDBJ databases">
        <title>Complete genome sequence of Fictibacillus phosphorivorans G25-29, a strain toxic to nematodes.</title>
        <authorList>
            <person name="Zheng Z."/>
        </authorList>
    </citation>
    <scope>NUCLEOTIDE SEQUENCE [LARGE SCALE GENOMIC DNA]</scope>
    <source>
        <strain evidence="5 6">G25-29</strain>
    </source>
</reference>
<dbReference type="STRING" id="1221500.ABE65_010710"/>
<dbReference type="GO" id="GO:0003677">
    <property type="term" value="F:DNA binding"/>
    <property type="evidence" value="ECO:0007669"/>
    <property type="project" value="UniProtKB-KW"/>
</dbReference>
<dbReference type="PROSITE" id="PS50995">
    <property type="entry name" value="HTH_MARR_2"/>
    <property type="match status" value="1"/>
</dbReference>
<organism evidence="5 6">
    <name type="scientific">Fictibacillus phosphorivorans</name>
    <dbReference type="NCBI Taxonomy" id="1221500"/>
    <lineage>
        <taxon>Bacteria</taxon>
        <taxon>Bacillati</taxon>
        <taxon>Bacillota</taxon>
        <taxon>Bacilli</taxon>
        <taxon>Bacillales</taxon>
        <taxon>Fictibacillaceae</taxon>
        <taxon>Fictibacillus</taxon>
    </lineage>
</organism>
<dbReference type="InterPro" id="IPR000835">
    <property type="entry name" value="HTH_MarR-typ"/>
</dbReference>
<accession>A0A160ILS3</accession>
<dbReference type="SMART" id="SM00347">
    <property type="entry name" value="HTH_MARR"/>
    <property type="match status" value="1"/>
</dbReference>
<dbReference type="PANTHER" id="PTHR42756:SF1">
    <property type="entry name" value="TRANSCRIPTIONAL REPRESSOR OF EMRAB OPERON"/>
    <property type="match status" value="1"/>
</dbReference>
<sequence>MKNSILEKIELEMAVLVRRVTSITSKNKIGNLDRSAYLLLHQLSVHGPLGVKTLAENLQLDTSTVSRQAASLEKKGYVYKVPDHVDRRAYFLQLTNSGTEDFNEYKKARLDRFEVLTDDWTDEERKQFGHLLKKFNKAILEK</sequence>
<dbReference type="RefSeq" id="WP_066394581.1">
    <property type="nucleotide sequence ID" value="NZ_CP015378.1"/>
</dbReference>
<evidence type="ECO:0000256" key="2">
    <source>
        <dbReference type="ARBA" id="ARBA00023125"/>
    </source>
</evidence>
<proteinExistence type="predicted"/>
<evidence type="ECO:0000313" key="5">
    <source>
        <dbReference type="EMBL" id="ANC77248.1"/>
    </source>
</evidence>
<dbReference type="Gene3D" id="1.10.10.10">
    <property type="entry name" value="Winged helix-like DNA-binding domain superfamily/Winged helix DNA-binding domain"/>
    <property type="match status" value="1"/>
</dbReference>
<dbReference type="GO" id="GO:0003700">
    <property type="term" value="F:DNA-binding transcription factor activity"/>
    <property type="evidence" value="ECO:0007669"/>
    <property type="project" value="InterPro"/>
</dbReference>
<dbReference type="PRINTS" id="PR00598">
    <property type="entry name" value="HTHMARR"/>
</dbReference>
<evidence type="ECO:0000313" key="6">
    <source>
        <dbReference type="Proteomes" id="UP000076623"/>
    </source>
</evidence>
<evidence type="ECO:0000259" key="4">
    <source>
        <dbReference type="PROSITE" id="PS50995"/>
    </source>
</evidence>
<keyword evidence="1" id="KW-0805">Transcription regulation</keyword>
<protein>
    <submittedName>
        <fullName evidence="5">MarR family transcriptional regulator</fullName>
    </submittedName>
</protein>
<evidence type="ECO:0000256" key="1">
    <source>
        <dbReference type="ARBA" id="ARBA00023015"/>
    </source>
</evidence>
<dbReference type="InterPro" id="IPR023187">
    <property type="entry name" value="Tscrpt_reg_MarR-type_CS"/>
</dbReference>
<gene>
    <name evidence="5" type="ORF">ABE65_010710</name>
</gene>
<dbReference type="InterPro" id="IPR036390">
    <property type="entry name" value="WH_DNA-bd_sf"/>
</dbReference>